<proteinExistence type="predicted"/>
<keyword evidence="4" id="KW-1185">Reference proteome</keyword>
<dbReference type="AlphaFoldDB" id="K0REK7"/>
<gene>
    <name evidence="3" type="ORF">THAOC_36420</name>
</gene>
<evidence type="ECO:0000259" key="2">
    <source>
        <dbReference type="PROSITE" id="PS50222"/>
    </source>
</evidence>
<dbReference type="Proteomes" id="UP000266841">
    <property type="component" value="Unassembled WGS sequence"/>
</dbReference>
<comment type="caution">
    <text evidence="3">The sequence shown here is derived from an EMBL/GenBank/DDBJ whole genome shotgun (WGS) entry which is preliminary data.</text>
</comment>
<dbReference type="InterPro" id="IPR018247">
    <property type="entry name" value="EF_Hand_1_Ca_BS"/>
</dbReference>
<keyword evidence="1" id="KW-0472">Membrane</keyword>
<evidence type="ECO:0000313" key="4">
    <source>
        <dbReference type="Proteomes" id="UP000266841"/>
    </source>
</evidence>
<dbReference type="InterPro" id="IPR002048">
    <property type="entry name" value="EF_hand_dom"/>
</dbReference>
<organism evidence="3 4">
    <name type="scientific">Thalassiosira oceanica</name>
    <name type="common">Marine diatom</name>
    <dbReference type="NCBI Taxonomy" id="159749"/>
    <lineage>
        <taxon>Eukaryota</taxon>
        <taxon>Sar</taxon>
        <taxon>Stramenopiles</taxon>
        <taxon>Ochrophyta</taxon>
        <taxon>Bacillariophyta</taxon>
        <taxon>Coscinodiscophyceae</taxon>
        <taxon>Thalassiosirophycidae</taxon>
        <taxon>Thalassiosirales</taxon>
        <taxon>Thalassiosiraceae</taxon>
        <taxon>Thalassiosira</taxon>
    </lineage>
</organism>
<evidence type="ECO:0000313" key="3">
    <source>
        <dbReference type="EMBL" id="EJK44997.1"/>
    </source>
</evidence>
<feature type="transmembrane region" description="Helical" evidence="1">
    <location>
        <begin position="72"/>
        <end position="99"/>
    </location>
</feature>
<dbReference type="PROSITE" id="PS50222">
    <property type="entry name" value="EF_HAND_2"/>
    <property type="match status" value="1"/>
</dbReference>
<sequence>MSSQSFDEEDFMMSHKSAMSHVSSALAISNFPVEVQGILTNAYDDDGDGHISTDELVEGARIKMRTEKCNRILWRGIGLAVVLVVALIGLNAGLTYGIIDANKDTEVQGRALLVREKGMDAEVPVATSNNEITVTLATIPFLPSSAVSHIQNLAFSSEDGSVVYHRKVRSADVRPDQGLTLMTTQGDLVEWDLVDDAKKLSITLQDGTAWKTCMQCTECTAGNIYYTPDILDGLDSFEAATGKEARRHLGTFSRRLQNGGRGDRDCNSC</sequence>
<protein>
    <recommendedName>
        <fullName evidence="2">EF-hand domain-containing protein</fullName>
    </recommendedName>
</protein>
<keyword evidence="1" id="KW-0812">Transmembrane</keyword>
<evidence type="ECO:0000256" key="1">
    <source>
        <dbReference type="SAM" id="Phobius"/>
    </source>
</evidence>
<name>K0REK7_THAOC</name>
<dbReference type="eggNOG" id="ENOG502T24C">
    <property type="taxonomic scope" value="Eukaryota"/>
</dbReference>
<dbReference type="PROSITE" id="PS00018">
    <property type="entry name" value="EF_HAND_1"/>
    <property type="match status" value="1"/>
</dbReference>
<reference evidence="3 4" key="1">
    <citation type="journal article" date="2012" name="Genome Biol.">
        <title>Genome and low-iron response of an oceanic diatom adapted to chronic iron limitation.</title>
        <authorList>
            <person name="Lommer M."/>
            <person name="Specht M."/>
            <person name="Roy A.S."/>
            <person name="Kraemer L."/>
            <person name="Andreson R."/>
            <person name="Gutowska M.A."/>
            <person name="Wolf J."/>
            <person name="Bergner S.V."/>
            <person name="Schilhabel M.B."/>
            <person name="Klostermeier U.C."/>
            <person name="Beiko R.G."/>
            <person name="Rosenstiel P."/>
            <person name="Hippler M."/>
            <person name="Laroche J."/>
        </authorList>
    </citation>
    <scope>NUCLEOTIDE SEQUENCE [LARGE SCALE GENOMIC DNA]</scope>
    <source>
        <strain evidence="3 4">CCMP1005</strain>
    </source>
</reference>
<accession>K0REK7</accession>
<dbReference type="GO" id="GO:0005509">
    <property type="term" value="F:calcium ion binding"/>
    <property type="evidence" value="ECO:0007669"/>
    <property type="project" value="InterPro"/>
</dbReference>
<keyword evidence="1" id="KW-1133">Transmembrane helix</keyword>
<feature type="domain" description="EF-hand" evidence="2">
    <location>
        <begin position="41"/>
        <end position="66"/>
    </location>
</feature>
<dbReference type="EMBL" id="AGNL01048949">
    <property type="protein sequence ID" value="EJK44997.1"/>
    <property type="molecule type" value="Genomic_DNA"/>
</dbReference>